<evidence type="ECO:0000313" key="1">
    <source>
        <dbReference type="EMBL" id="RIA84174.1"/>
    </source>
</evidence>
<comment type="caution">
    <text evidence="1">The sequence shown here is derived from an EMBL/GenBank/DDBJ whole genome shotgun (WGS) entry which is preliminary data.</text>
</comment>
<dbReference type="InterPro" id="IPR015915">
    <property type="entry name" value="Kelch-typ_b-propeller"/>
</dbReference>
<keyword evidence="2" id="KW-1185">Reference proteome</keyword>
<evidence type="ECO:0000313" key="2">
    <source>
        <dbReference type="Proteomes" id="UP000265703"/>
    </source>
</evidence>
<proteinExistence type="predicted"/>
<protein>
    <recommendedName>
        <fullName evidence="3">BTB domain-containing protein</fullName>
    </recommendedName>
</protein>
<dbReference type="AlphaFoldDB" id="A0A397SNG6"/>
<dbReference type="SUPFAM" id="SSF117281">
    <property type="entry name" value="Kelch motif"/>
    <property type="match status" value="1"/>
</dbReference>
<organism evidence="1 2">
    <name type="scientific">Glomus cerebriforme</name>
    <dbReference type="NCBI Taxonomy" id="658196"/>
    <lineage>
        <taxon>Eukaryota</taxon>
        <taxon>Fungi</taxon>
        <taxon>Fungi incertae sedis</taxon>
        <taxon>Mucoromycota</taxon>
        <taxon>Glomeromycotina</taxon>
        <taxon>Glomeromycetes</taxon>
        <taxon>Glomerales</taxon>
        <taxon>Glomeraceae</taxon>
        <taxon>Glomus</taxon>
    </lineage>
</organism>
<gene>
    <name evidence="1" type="ORF">C1645_832685</name>
</gene>
<name>A0A397SNG6_9GLOM</name>
<dbReference type="Gene3D" id="2.120.10.80">
    <property type="entry name" value="Kelch-type beta propeller"/>
    <property type="match status" value="1"/>
</dbReference>
<dbReference type="EMBL" id="QKYT01000513">
    <property type="protein sequence ID" value="RIA84174.1"/>
    <property type="molecule type" value="Genomic_DNA"/>
</dbReference>
<dbReference type="Proteomes" id="UP000265703">
    <property type="component" value="Unassembled WGS sequence"/>
</dbReference>
<dbReference type="OrthoDB" id="432528at2759"/>
<evidence type="ECO:0008006" key="3">
    <source>
        <dbReference type="Google" id="ProtNLM"/>
    </source>
</evidence>
<sequence>MMMNNIEYYDIIIEVVLRYIYGGTLLLEKCDNLDIIKILVAVNELNLQELIYHLQSFFNSWSSKIAENIYGKQSMMGIVDHSGKMYLWSGFNGTNSLNVMYIFDTIKLIGRVGSSVDAPTPRFNYGGCNFEIWETPLDQITLGKVPSSRNSFSAILGMYLYLIEYFNN</sequence>
<reference evidence="1 2" key="1">
    <citation type="submission" date="2018-06" db="EMBL/GenBank/DDBJ databases">
        <title>Comparative genomics reveals the genomic features of Rhizophagus irregularis, R. cerebriforme, R. diaphanum and Gigaspora rosea, and their symbiotic lifestyle signature.</title>
        <authorList>
            <person name="Morin E."/>
            <person name="San Clemente H."/>
            <person name="Chen E.C.H."/>
            <person name="De La Providencia I."/>
            <person name="Hainaut M."/>
            <person name="Kuo A."/>
            <person name="Kohler A."/>
            <person name="Murat C."/>
            <person name="Tang N."/>
            <person name="Roy S."/>
            <person name="Loubradou J."/>
            <person name="Henrissat B."/>
            <person name="Grigoriev I.V."/>
            <person name="Corradi N."/>
            <person name="Roux C."/>
            <person name="Martin F.M."/>
        </authorList>
    </citation>
    <scope>NUCLEOTIDE SEQUENCE [LARGE SCALE GENOMIC DNA]</scope>
    <source>
        <strain evidence="1 2">DAOM 227022</strain>
    </source>
</reference>
<accession>A0A397SNG6</accession>